<protein>
    <submittedName>
        <fullName evidence="1">Uncharacterized protein</fullName>
    </submittedName>
</protein>
<name>A0ABP7Z829_9ACTN</name>
<dbReference type="RefSeq" id="WP_345023516.1">
    <property type="nucleotide sequence ID" value="NZ_BAABDO010000080.1"/>
</dbReference>
<proteinExistence type="predicted"/>
<gene>
    <name evidence="1" type="ORF">GCM10022416_45060</name>
</gene>
<dbReference type="EMBL" id="BAABDO010000080">
    <property type="protein sequence ID" value="GAA4149573.1"/>
    <property type="molecule type" value="Genomic_DNA"/>
</dbReference>
<evidence type="ECO:0000313" key="2">
    <source>
        <dbReference type="Proteomes" id="UP001500266"/>
    </source>
</evidence>
<accession>A0ABP7Z829</accession>
<sequence length="200" mass="22274">MNEDEIRETVRRAMEEAGEPHRGALTHKTASMLEEVSAPLPKTWRFFMFEAFPHPQASFQVAVEASTGKVVSLTGRPEAFGEVLRASKATLPTTREAVAVARAYLDLTRTMDRYLRVVDGVDDLTWLPEPTAEEKRARERAEPRLRSLLKPPTAVAKGDAYVVTLFVRNGTDIEQRTVRIDAGASVTDTRQVMLRGLPLA</sequence>
<organism evidence="1 2">
    <name type="scientific">Actinomadura keratinilytica</name>
    <dbReference type="NCBI Taxonomy" id="547461"/>
    <lineage>
        <taxon>Bacteria</taxon>
        <taxon>Bacillati</taxon>
        <taxon>Actinomycetota</taxon>
        <taxon>Actinomycetes</taxon>
        <taxon>Streptosporangiales</taxon>
        <taxon>Thermomonosporaceae</taxon>
        <taxon>Actinomadura</taxon>
    </lineage>
</organism>
<keyword evidence="2" id="KW-1185">Reference proteome</keyword>
<comment type="caution">
    <text evidence="1">The sequence shown here is derived from an EMBL/GenBank/DDBJ whole genome shotgun (WGS) entry which is preliminary data.</text>
</comment>
<dbReference type="Proteomes" id="UP001500266">
    <property type="component" value="Unassembled WGS sequence"/>
</dbReference>
<reference evidence="2" key="1">
    <citation type="journal article" date="2019" name="Int. J. Syst. Evol. Microbiol.">
        <title>The Global Catalogue of Microorganisms (GCM) 10K type strain sequencing project: providing services to taxonomists for standard genome sequencing and annotation.</title>
        <authorList>
            <consortium name="The Broad Institute Genomics Platform"/>
            <consortium name="The Broad Institute Genome Sequencing Center for Infectious Disease"/>
            <person name="Wu L."/>
            <person name="Ma J."/>
        </authorList>
    </citation>
    <scope>NUCLEOTIDE SEQUENCE [LARGE SCALE GENOMIC DNA]</scope>
    <source>
        <strain evidence="2">JCM 17316</strain>
    </source>
</reference>
<evidence type="ECO:0000313" key="1">
    <source>
        <dbReference type="EMBL" id="GAA4149573.1"/>
    </source>
</evidence>